<feature type="coiled-coil region" evidence="1">
    <location>
        <begin position="168"/>
        <end position="195"/>
    </location>
</feature>
<evidence type="ECO:0000313" key="4">
    <source>
        <dbReference type="Proteomes" id="UP000823897"/>
    </source>
</evidence>
<gene>
    <name evidence="3" type="ORF">H9911_06360</name>
</gene>
<name>A0A9D2R2E6_9FIRM</name>
<dbReference type="Pfam" id="PF19909">
    <property type="entry name" value="DUF6382"/>
    <property type="match status" value="1"/>
</dbReference>
<feature type="domain" description="DUF6382" evidence="2">
    <location>
        <begin position="5"/>
        <end position="169"/>
    </location>
</feature>
<dbReference type="Proteomes" id="UP000823897">
    <property type="component" value="Unassembled WGS sequence"/>
</dbReference>
<dbReference type="InterPro" id="IPR045962">
    <property type="entry name" value="DUF6382"/>
</dbReference>
<reference evidence="3" key="1">
    <citation type="journal article" date="2021" name="PeerJ">
        <title>Extensive microbial diversity within the chicken gut microbiome revealed by metagenomics and culture.</title>
        <authorList>
            <person name="Gilroy R."/>
            <person name="Ravi A."/>
            <person name="Getino M."/>
            <person name="Pursley I."/>
            <person name="Horton D.L."/>
            <person name="Alikhan N.F."/>
            <person name="Baker D."/>
            <person name="Gharbi K."/>
            <person name="Hall N."/>
            <person name="Watson M."/>
            <person name="Adriaenssens E.M."/>
            <person name="Foster-Nyarko E."/>
            <person name="Jarju S."/>
            <person name="Secka A."/>
            <person name="Antonio M."/>
            <person name="Oren A."/>
            <person name="Chaudhuri R.R."/>
            <person name="La Ragione R."/>
            <person name="Hildebrand F."/>
            <person name="Pallen M.J."/>
        </authorList>
    </citation>
    <scope>NUCLEOTIDE SEQUENCE</scope>
    <source>
        <strain evidence="3">ChiGjej3B3-11674</strain>
    </source>
</reference>
<proteinExistence type="predicted"/>
<comment type="caution">
    <text evidence="3">The sequence shown here is derived from an EMBL/GenBank/DDBJ whole genome shotgun (WGS) entry which is preliminary data.</text>
</comment>
<evidence type="ECO:0000259" key="2">
    <source>
        <dbReference type="Pfam" id="PF19909"/>
    </source>
</evidence>
<protein>
    <recommendedName>
        <fullName evidence="2">DUF6382 domain-containing protein</fullName>
    </recommendedName>
</protein>
<keyword evidence="1" id="KW-0175">Coiled coil</keyword>
<accession>A0A9D2R2E6</accession>
<reference evidence="3" key="2">
    <citation type="submission" date="2021-04" db="EMBL/GenBank/DDBJ databases">
        <authorList>
            <person name="Gilroy R."/>
        </authorList>
    </citation>
    <scope>NUCLEOTIDE SEQUENCE</scope>
    <source>
        <strain evidence="3">ChiGjej3B3-11674</strain>
    </source>
</reference>
<dbReference type="EMBL" id="DWUV01000119">
    <property type="protein sequence ID" value="HJD34144.1"/>
    <property type="molecule type" value="Genomic_DNA"/>
</dbReference>
<dbReference type="AlphaFoldDB" id="A0A9D2R2E6"/>
<organism evidence="3 4">
    <name type="scientific">Candidatus Mediterraneibacter tabaqchaliae</name>
    <dbReference type="NCBI Taxonomy" id="2838689"/>
    <lineage>
        <taxon>Bacteria</taxon>
        <taxon>Bacillati</taxon>
        <taxon>Bacillota</taxon>
        <taxon>Clostridia</taxon>
        <taxon>Lachnospirales</taxon>
        <taxon>Lachnospiraceae</taxon>
        <taxon>Mediterraneibacter</taxon>
    </lineage>
</organism>
<sequence length="264" mass="31147">MKIIYENEWDRSVVHVDVELPYTEDYQMQMLRHNDFKFLVKVAGIGREGKSRYTFYPGNALSMEKMYSLKEMKREDLENFTEQFMEMIDEIKGHLLDPDNLILIPELVFSEKGNYKFCYLPAGEQGNGRKLCAMFHEMTEYFVKRLDYRDTEGILLAYRLHKESHRDNFDLRKIIDEYQEEKEAVKEEKKSLGVQRGIPDTAVFCSDEDEEKQEEEMVSPDMVREDPCYFGKLGKAVKKLKYGRWGRWGELITEIDGQEAGGHL</sequence>
<evidence type="ECO:0000256" key="1">
    <source>
        <dbReference type="SAM" id="Coils"/>
    </source>
</evidence>
<evidence type="ECO:0000313" key="3">
    <source>
        <dbReference type="EMBL" id="HJD34144.1"/>
    </source>
</evidence>